<dbReference type="eggNOG" id="ENOG502S016">
    <property type="taxonomic scope" value="Eukaryota"/>
</dbReference>
<protein>
    <submittedName>
        <fullName evidence="1 2">Uncharacterized protein</fullName>
    </submittedName>
</protein>
<dbReference type="EnsemblFungi" id="MAPG_08521T0">
    <property type="protein sequence ID" value="MAPG_08521T0"/>
    <property type="gene ID" value="MAPG_08521"/>
</dbReference>
<evidence type="ECO:0000313" key="3">
    <source>
        <dbReference type="Proteomes" id="UP000011715"/>
    </source>
</evidence>
<proteinExistence type="predicted"/>
<evidence type="ECO:0000313" key="2">
    <source>
        <dbReference type="EnsemblFungi" id="MAPG_08521T0"/>
    </source>
</evidence>
<sequence>MGGGGVGGPRVENEEALRQRILAAWLLDQPLKLHASTRDLIIHGSTRWTQLADQNEAMSGLASWWDLQDDLEAELRYRRECILDAIASVQRHFISLYSSRAQVCQLGYDSSPACDSYQLGQMLKFFSSKKLLFLVDFSSTSFETVPDFGTTDINHIISLLSQAPSYQIDRHHTNCGMRTKILPILEYIKSLISSNVISISRREWKNDRARVSWMRSGDNGKQEKRQFRFSRSTANDDRLRYEGAMAIDRIARDCFTATSWDWAPKD</sequence>
<reference evidence="2" key="4">
    <citation type="journal article" date="2015" name="G3 (Bethesda)">
        <title>Genome sequences of three phytopathogenic species of the Magnaporthaceae family of fungi.</title>
        <authorList>
            <person name="Okagaki L.H."/>
            <person name="Nunes C.C."/>
            <person name="Sailsbery J."/>
            <person name="Clay B."/>
            <person name="Brown D."/>
            <person name="John T."/>
            <person name="Oh Y."/>
            <person name="Young N."/>
            <person name="Fitzgerald M."/>
            <person name="Haas B.J."/>
            <person name="Zeng Q."/>
            <person name="Young S."/>
            <person name="Adiconis X."/>
            <person name="Fan L."/>
            <person name="Levin J.Z."/>
            <person name="Mitchell T.K."/>
            <person name="Okubara P.A."/>
            <person name="Farman M.L."/>
            <person name="Kohn L.M."/>
            <person name="Birren B."/>
            <person name="Ma L.-J."/>
            <person name="Dean R.A."/>
        </authorList>
    </citation>
    <scope>NUCLEOTIDE SEQUENCE</scope>
    <source>
        <strain evidence="2">ATCC 64411 / 73-15</strain>
    </source>
</reference>
<evidence type="ECO:0000313" key="1">
    <source>
        <dbReference type="EMBL" id="KLU89550.1"/>
    </source>
</evidence>
<keyword evidence="3" id="KW-1185">Reference proteome</keyword>
<dbReference type="EMBL" id="GL876973">
    <property type="protein sequence ID" value="KLU89550.1"/>
    <property type="molecule type" value="Genomic_DNA"/>
</dbReference>
<gene>
    <name evidence="1" type="ORF">MAPG_08521</name>
</gene>
<dbReference type="EMBL" id="ADBL01002059">
    <property type="status" value="NOT_ANNOTATED_CDS"/>
    <property type="molecule type" value="Genomic_DNA"/>
</dbReference>
<dbReference type="OrthoDB" id="5398371at2759"/>
<organism evidence="2 3">
    <name type="scientific">Magnaporthiopsis poae (strain ATCC 64411 / 73-15)</name>
    <name type="common">Kentucky bluegrass fungus</name>
    <name type="synonym">Magnaporthe poae</name>
    <dbReference type="NCBI Taxonomy" id="644358"/>
    <lineage>
        <taxon>Eukaryota</taxon>
        <taxon>Fungi</taxon>
        <taxon>Dikarya</taxon>
        <taxon>Ascomycota</taxon>
        <taxon>Pezizomycotina</taxon>
        <taxon>Sordariomycetes</taxon>
        <taxon>Sordariomycetidae</taxon>
        <taxon>Magnaporthales</taxon>
        <taxon>Magnaporthaceae</taxon>
        <taxon>Magnaporthiopsis</taxon>
    </lineage>
</organism>
<reference evidence="1" key="3">
    <citation type="submission" date="2011-03" db="EMBL/GenBank/DDBJ databases">
        <title>Annotation of Magnaporthe poae ATCC 64411.</title>
        <authorList>
            <person name="Ma L.-J."/>
            <person name="Dead R."/>
            <person name="Young S.K."/>
            <person name="Zeng Q."/>
            <person name="Gargeya S."/>
            <person name="Fitzgerald M."/>
            <person name="Haas B."/>
            <person name="Abouelleil A."/>
            <person name="Alvarado L."/>
            <person name="Arachchi H.M."/>
            <person name="Berlin A."/>
            <person name="Brown A."/>
            <person name="Chapman S.B."/>
            <person name="Chen Z."/>
            <person name="Dunbar C."/>
            <person name="Freedman E."/>
            <person name="Gearin G."/>
            <person name="Gellesch M."/>
            <person name="Goldberg J."/>
            <person name="Griggs A."/>
            <person name="Gujja S."/>
            <person name="Heiman D."/>
            <person name="Howarth C."/>
            <person name="Larson L."/>
            <person name="Lui A."/>
            <person name="MacDonald P.J.P."/>
            <person name="Mehta T."/>
            <person name="Montmayeur A."/>
            <person name="Murphy C."/>
            <person name="Neiman D."/>
            <person name="Pearson M."/>
            <person name="Priest M."/>
            <person name="Roberts A."/>
            <person name="Saif S."/>
            <person name="Shea T."/>
            <person name="Shenoy N."/>
            <person name="Sisk P."/>
            <person name="Stolte C."/>
            <person name="Sykes S."/>
            <person name="Yandava C."/>
            <person name="Wortman J."/>
            <person name="Nusbaum C."/>
            <person name="Birren B."/>
        </authorList>
    </citation>
    <scope>NUCLEOTIDE SEQUENCE</scope>
    <source>
        <strain evidence="1">ATCC 64411</strain>
    </source>
</reference>
<name>A0A0C4E7K8_MAGP6</name>
<dbReference type="AlphaFoldDB" id="A0A0C4E7K8"/>
<dbReference type="Proteomes" id="UP000011715">
    <property type="component" value="Unassembled WGS sequence"/>
</dbReference>
<accession>A0A0C4E7K8</accession>
<reference evidence="2" key="5">
    <citation type="submission" date="2015-06" db="UniProtKB">
        <authorList>
            <consortium name="EnsemblFungi"/>
        </authorList>
    </citation>
    <scope>IDENTIFICATION</scope>
    <source>
        <strain evidence="2">ATCC 64411</strain>
    </source>
</reference>
<reference evidence="1" key="2">
    <citation type="submission" date="2010-05" db="EMBL/GenBank/DDBJ databases">
        <title>The Genome Sequence of Magnaporthe poae strain ATCC 64411.</title>
        <authorList>
            <consortium name="The Broad Institute Genome Sequencing Platform"/>
            <consortium name="Broad Institute Genome Sequencing Center for Infectious Disease"/>
            <person name="Ma L.-J."/>
            <person name="Dead R."/>
            <person name="Young S."/>
            <person name="Zeng Q."/>
            <person name="Koehrsen M."/>
            <person name="Alvarado L."/>
            <person name="Berlin A."/>
            <person name="Chapman S.B."/>
            <person name="Chen Z."/>
            <person name="Freedman E."/>
            <person name="Gellesch M."/>
            <person name="Goldberg J."/>
            <person name="Griggs A."/>
            <person name="Gujja S."/>
            <person name="Heilman E.R."/>
            <person name="Heiman D."/>
            <person name="Hepburn T."/>
            <person name="Howarth C."/>
            <person name="Jen D."/>
            <person name="Larson L."/>
            <person name="Mehta T."/>
            <person name="Neiman D."/>
            <person name="Pearson M."/>
            <person name="Roberts A."/>
            <person name="Saif S."/>
            <person name="Shea T."/>
            <person name="Shenoy N."/>
            <person name="Sisk P."/>
            <person name="Stolte C."/>
            <person name="Sykes S."/>
            <person name="Walk T."/>
            <person name="White J."/>
            <person name="Yandava C."/>
            <person name="Haas B."/>
            <person name="Nusbaum C."/>
            <person name="Birren B."/>
        </authorList>
    </citation>
    <scope>NUCLEOTIDE SEQUENCE</scope>
    <source>
        <strain evidence="1">ATCC 64411</strain>
    </source>
</reference>
<dbReference type="VEuPathDB" id="FungiDB:MAPG_08521"/>
<reference evidence="3" key="1">
    <citation type="submission" date="2010-05" db="EMBL/GenBank/DDBJ databases">
        <title>The genome sequence of Magnaporthe poae strain ATCC 64411.</title>
        <authorList>
            <person name="Ma L.-J."/>
            <person name="Dead R."/>
            <person name="Young S."/>
            <person name="Zeng Q."/>
            <person name="Koehrsen M."/>
            <person name="Alvarado L."/>
            <person name="Berlin A."/>
            <person name="Chapman S.B."/>
            <person name="Chen Z."/>
            <person name="Freedman E."/>
            <person name="Gellesch M."/>
            <person name="Goldberg J."/>
            <person name="Griggs A."/>
            <person name="Gujja S."/>
            <person name="Heilman E.R."/>
            <person name="Heiman D."/>
            <person name="Hepburn T."/>
            <person name="Howarth C."/>
            <person name="Jen D."/>
            <person name="Larson L."/>
            <person name="Mehta T."/>
            <person name="Neiman D."/>
            <person name="Pearson M."/>
            <person name="Roberts A."/>
            <person name="Saif S."/>
            <person name="Shea T."/>
            <person name="Shenoy N."/>
            <person name="Sisk P."/>
            <person name="Stolte C."/>
            <person name="Sykes S."/>
            <person name="Walk T."/>
            <person name="White J."/>
            <person name="Yandava C."/>
            <person name="Haas B."/>
            <person name="Nusbaum C."/>
            <person name="Birren B."/>
        </authorList>
    </citation>
    <scope>NUCLEOTIDE SEQUENCE [LARGE SCALE GENOMIC DNA]</scope>
    <source>
        <strain evidence="3">ATCC 64411 / 73-15</strain>
    </source>
</reference>